<gene>
    <name evidence="2" type="ORF">Plil01_000658300</name>
</gene>
<name>A0A9W6TQ92_9STRA</name>
<protein>
    <submittedName>
        <fullName evidence="2">Unnamed protein product</fullName>
    </submittedName>
</protein>
<dbReference type="EMBL" id="BSXW01000297">
    <property type="protein sequence ID" value="GMF17824.1"/>
    <property type="molecule type" value="Genomic_DNA"/>
</dbReference>
<evidence type="ECO:0000313" key="2">
    <source>
        <dbReference type="EMBL" id="GMF17824.1"/>
    </source>
</evidence>
<reference evidence="2" key="1">
    <citation type="submission" date="2023-04" db="EMBL/GenBank/DDBJ databases">
        <title>Phytophthora lilii NBRC 32176.</title>
        <authorList>
            <person name="Ichikawa N."/>
            <person name="Sato H."/>
            <person name="Tonouchi N."/>
        </authorList>
    </citation>
    <scope>NUCLEOTIDE SEQUENCE</scope>
    <source>
        <strain evidence="2">NBRC 32176</strain>
    </source>
</reference>
<comment type="caution">
    <text evidence="2">The sequence shown here is derived from an EMBL/GenBank/DDBJ whole genome shotgun (WGS) entry which is preliminary data.</text>
</comment>
<feature type="region of interest" description="Disordered" evidence="1">
    <location>
        <begin position="40"/>
        <end position="60"/>
    </location>
</feature>
<evidence type="ECO:0000313" key="3">
    <source>
        <dbReference type="Proteomes" id="UP001165083"/>
    </source>
</evidence>
<dbReference type="Proteomes" id="UP001165083">
    <property type="component" value="Unassembled WGS sequence"/>
</dbReference>
<feature type="compositionally biased region" description="Basic and acidic residues" evidence="1">
    <location>
        <begin position="40"/>
        <end position="51"/>
    </location>
</feature>
<accession>A0A9W6TQ92</accession>
<evidence type="ECO:0000256" key="1">
    <source>
        <dbReference type="SAM" id="MobiDB-lite"/>
    </source>
</evidence>
<sequence length="150" mass="16760">MENTRSATCENACVWATPPQLQLPPAGTFRNVVTHLKESQPHVTLRERTGRDSAASSRRYPEKRRLAMAIPLLALLATANGCDGVATRPSGDEVTSDGTGMLQWSLASVRDASEQGEDHSVREKFVRLWTAPCSKQLNQFTEWRAYFRKQ</sequence>
<keyword evidence="3" id="KW-1185">Reference proteome</keyword>
<organism evidence="2 3">
    <name type="scientific">Phytophthora lilii</name>
    <dbReference type="NCBI Taxonomy" id="2077276"/>
    <lineage>
        <taxon>Eukaryota</taxon>
        <taxon>Sar</taxon>
        <taxon>Stramenopiles</taxon>
        <taxon>Oomycota</taxon>
        <taxon>Peronosporomycetes</taxon>
        <taxon>Peronosporales</taxon>
        <taxon>Peronosporaceae</taxon>
        <taxon>Phytophthora</taxon>
    </lineage>
</organism>
<proteinExistence type="predicted"/>
<dbReference type="AlphaFoldDB" id="A0A9W6TQ92"/>